<feature type="region of interest" description="Disordered" evidence="3">
    <location>
        <begin position="207"/>
        <end position="272"/>
    </location>
</feature>
<dbReference type="Proteomes" id="UP000075901">
    <property type="component" value="Unassembled WGS sequence"/>
</dbReference>
<dbReference type="EnsemblMetazoa" id="AMAM002431-RA">
    <property type="protein sequence ID" value="AMAM002431-PA"/>
    <property type="gene ID" value="AMAM002431"/>
</dbReference>
<evidence type="ECO:0000313" key="5">
    <source>
        <dbReference type="EnsemblMetazoa" id="AMAM002431-PA"/>
    </source>
</evidence>
<dbReference type="GO" id="GO:0005886">
    <property type="term" value="C:plasma membrane"/>
    <property type="evidence" value="ECO:0007669"/>
    <property type="project" value="TreeGrafter"/>
</dbReference>
<reference evidence="6" key="1">
    <citation type="submission" date="2013-09" db="EMBL/GenBank/DDBJ databases">
        <title>The Genome Sequence of Anopheles maculatus species B.</title>
        <authorList>
            <consortium name="The Broad Institute Genomics Platform"/>
            <person name="Neafsey D.E."/>
            <person name="Besansky N."/>
            <person name="Howell P."/>
            <person name="Walton C."/>
            <person name="Young S.K."/>
            <person name="Zeng Q."/>
            <person name="Gargeya S."/>
            <person name="Fitzgerald M."/>
            <person name="Haas B."/>
            <person name="Abouelleil A."/>
            <person name="Allen A.W."/>
            <person name="Alvarado L."/>
            <person name="Arachchi H.M."/>
            <person name="Berlin A.M."/>
            <person name="Chapman S.B."/>
            <person name="Gainer-Dewar J."/>
            <person name="Goldberg J."/>
            <person name="Griggs A."/>
            <person name="Gujja S."/>
            <person name="Hansen M."/>
            <person name="Howarth C."/>
            <person name="Imamovic A."/>
            <person name="Ireland A."/>
            <person name="Larimer J."/>
            <person name="McCowan C."/>
            <person name="Murphy C."/>
            <person name="Pearson M."/>
            <person name="Poon T.W."/>
            <person name="Priest M."/>
            <person name="Roberts A."/>
            <person name="Saif S."/>
            <person name="Shea T."/>
            <person name="Sisk P."/>
            <person name="Sykes S."/>
            <person name="Wortman J."/>
            <person name="Nusbaum C."/>
            <person name="Birren B."/>
        </authorList>
    </citation>
    <scope>NUCLEOTIDE SEQUENCE [LARGE SCALE GENOMIC DNA]</scope>
    <source>
        <strain evidence="6">maculatus3</strain>
    </source>
</reference>
<dbReference type="InterPro" id="IPR015649">
    <property type="entry name" value="SCHIP_1_C"/>
</dbReference>
<dbReference type="VEuPathDB" id="VectorBase:AMAM002431"/>
<feature type="compositionally biased region" description="Pro residues" evidence="3">
    <location>
        <begin position="712"/>
        <end position="721"/>
    </location>
</feature>
<feature type="compositionally biased region" description="Low complexity" evidence="3">
    <location>
        <begin position="351"/>
        <end position="372"/>
    </location>
</feature>
<evidence type="ECO:0000256" key="3">
    <source>
        <dbReference type="SAM" id="MobiDB-lite"/>
    </source>
</evidence>
<feature type="compositionally biased region" description="Basic and acidic residues" evidence="3">
    <location>
        <begin position="51"/>
        <end position="61"/>
    </location>
</feature>
<feature type="compositionally biased region" description="Acidic residues" evidence="3">
    <location>
        <begin position="36"/>
        <end position="50"/>
    </location>
</feature>
<protein>
    <submittedName>
        <fullName evidence="5">SCHIP-1 domain-containing protein</fullName>
    </submittedName>
</protein>
<keyword evidence="6" id="KW-1185">Reference proteome</keyword>
<keyword evidence="1 2" id="KW-0175">Coiled coil</keyword>
<feature type="compositionally biased region" description="Acidic residues" evidence="3">
    <location>
        <begin position="321"/>
        <end position="333"/>
    </location>
</feature>
<feature type="domain" description="Schwannomin interacting protein 1 C-terminal" evidence="4">
    <location>
        <begin position="509"/>
        <end position="678"/>
    </location>
</feature>
<feature type="region of interest" description="Disordered" evidence="3">
    <location>
        <begin position="313"/>
        <end position="372"/>
    </location>
</feature>
<dbReference type="AlphaFoldDB" id="A0A182S9M4"/>
<evidence type="ECO:0000313" key="6">
    <source>
        <dbReference type="Proteomes" id="UP000075901"/>
    </source>
</evidence>
<feature type="compositionally biased region" description="Polar residues" evidence="3">
    <location>
        <begin position="231"/>
        <end position="246"/>
    </location>
</feature>
<dbReference type="GO" id="GO:0035332">
    <property type="term" value="P:positive regulation of hippo signaling"/>
    <property type="evidence" value="ECO:0007669"/>
    <property type="project" value="TreeGrafter"/>
</dbReference>
<evidence type="ECO:0000259" key="4">
    <source>
        <dbReference type="Pfam" id="PF10148"/>
    </source>
</evidence>
<feature type="compositionally biased region" description="Basic residues" evidence="3">
    <location>
        <begin position="697"/>
        <end position="706"/>
    </location>
</feature>
<dbReference type="GO" id="GO:0030054">
    <property type="term" value="C:cell junction"/>
    <property type="evidence" value="ECO:0007669"/>
    <property type="project" value="TreeGrafter"/>
</dbReference>
<feature type="compositionally biased region" description="Polar residues" evidence="3">
    <location>
        <begin position="69"/>
        <end position="78"/>
    </location>
</feature>
<proteinExistence type="predicted"/>
<evidence type="ECO:0000256" key="2">
    <source>
        <dbReference type="SAM" id="Coils"/>
    </source>
</evidence>
<name>A0A182S9M4_9DIPT</name>
<organism evidence="5 6">
    <name type="scientific">Anopheles maculatus</name>
    <dbReference type="NCBI Taxonomy" id="74869"/>
    <lineage>
        <taxon>Eukaryota</taxon>
        <taxon>Metazoa</taxon>
        <taxon>Ecdysozoa</taxon>
        <taxon>Arthropoda</taxon>
        <taxon>Hexapoda</taxon>
        <taxon>Insecta</taxon>
        <taxon>Pterygota</taxon>
        <taxon>Neoptera</taxon>
        <taxon>Endopterygota</taxon>
        <taxon>Diptera</taxon>
        <taxon>Nematocera</taxon>
        <taxon>Culicoidea</taxon>
        <taxon>Culicidae</taxon>
        <taxon>Anophelinae</taxon>
        <taxon>Anopheles</taxon>
        <taxon>Anopheles maculatus group</taxon>
    </lineage>
</organism>
<dbReference type="Pfam" id="PF10148">
    <property type="entry name" value="SCHIP-1_C"/>
    <property type="match status" value="1"/>
</dbReference>
<feature type="compositionally biased region" description="Basic and acidic residues" evidence="3">
    <location>
        <begin position="207"/>
        <end position="217"/>
    </location>
</feature>
<sequence>MCTRIRKGIINPNYPGFQSLAYTLNEDNFDYSSENPSDDDEDSYVSESDDNEMKQREKEPEQPGDDENGNSYGGNSQAADEQNVHLHTSMDIPIVRSTLYHPPPMLTTALESEKFFPSDSPYRRTRMQHIPTGHKSPTLTTSMFDTEEQLESTVIYACTPPDIVLQHSYDHRAGVHESSNDFANVSLELSNCQKPDLIPELQSVTNRTERQLKKSNELDTLTRLNDHQQQDHSATTLTDGFSNVANETGVEDEGEDDTEREDHEGNRSPPSPAIELVQAIGQMSLTDSNVCRNFHQETSLSKDNVLDEIIECFGPPSEGALSEDSDQESDEGELEYKPYGVEETRSSYTTSPSDVPASGDSGDSVGSSPGEVQYHLVDDCSNQTVQITRSRQSNEQSPTNHFHLMHHYSTPGAVDYHNNPTQPAYGMEHKTIRNDYYSSLGQAAAQTDPSDFGRPNVAHSNRITNRAETAASFDYPEPRPSTLQLNRRDANFSAYAAHVASQTASYKEKKNHNDSQTLSTELTTDPVKQYQKVPKVNPFCEALLQESDTCDFFTKQAKLQIEARMALCQAKDMAHMQMEFEKRSLPLSPVTRVIHSAVEKAGLSLAPDKRRLSRYYLTRLNVHQLQTILTELQGHAEVLNEELVELLMERDELHISQDATLIDIEDLSRYLCAKEQTIIHAERQRKSAHYWNSNRVVHHHHHHHSQQKQPSPSQPPPPPPIRSTCGTAIPAYRYH</sequence>
<feature type="region of interest" description="Disordered" evidence="3">
    <location>
        <begin position="697"/>
        <end position="729"/>
    </location>
</feature>
<accession>A0A182S9M4</accession>
<feature type="compositionally biased region" description="Acidic residues" evidence="3">
    <location>
        <begin position="249"/>
        <end position="259"/>
    </location>
</feature>
<reference evidence="5" key="2">
    <citation type="submission" date="2020-05" db="UniProtKB">
        <authorList>
            <consortium name="EnsemblMetazoa"/>
        </authorList>
    </citation>
    <scope>IDENTIFICATION</scope>
    <source>
        <strain evidence="5">maculatus3</strain>
    </source>
</reference>
<feature type="region of interest" description="Disordered" evidence="3">
    <location>
        <begin position="28"/>
        <end position="78"/>
    </location>
</feature>
<feature type="compositionally biased region" description="Basic and acidic residues" evidence="3">
    <location>
        <begin position="334"/>
        <end position="345"/>
    </location>
</feature>
<dbReference type="PANTHER" id="PTHR13103:SF2">
    <property type="entry name" value="IQCJ-SCHIP1 READTHROUGH TRANSCRIPT PROTEIN-RELATED"/>
    <property type="match status" value="1"/>
</dbReference>
<feature type="coiled-coil region" evidence="2">
    <location>
        <begin position="622"/>
        <end position="649"/>
    </location>
</feature>
<evidence type="ECO:0000256" key="1">
    <source>
        <dbReference type="ARBA" id="ARBA00023054"/>
    </source>
</evidence>
<dbReference type="PANTHER" id="PTHR13103">
    <property type="entry name" value="SCHWANNOMIN INTERACTING PROTEIN 1"/>
    <property type="match status" value="1"/>
</dbReference>
<dbReference type="InterPro" id="IPR039045">
    <property type="entry name" value="SCHIP_1"/>
</dbReference>